<keyword evidence="3" id="KW-1185">Reference proteome</keyword>
<gene>
    <name evidence="2" type="ORF">FF100_04900</name>
</gene>
<dbReference type="InterPro" id="IPR013321">
    <property type="entry name" value="Arc_rbn_hlx_hlx"/>
</dbReference>
<protein>
    <submittedName>
        <fullName evidence="2">Arc family DNA-binding protein</fullName>
    </submittedName>
</protein>
<dbReference type="SUPFAM" id="SSF47598">
    <property type="entry name" value="Ribbon-helix-helix"/>
    <property type="match status" value="1"/>
</dbReference>
<reference evidence="2 3" key="1">
    <citation type="submission" date="2019-06" db="EMBL/GenBank/DDBJ databases">
        <title>Genome of Methylobacterium sp. 17Sr1-39.</title>
        <authorList>
            <person name="Seo T."/>
        </authorList>
    </citation>
    <scope>NUCLEOTIDE SEQUENCE [LARGE SCALE GENOMIC DNA]</scope>
    <source>
        <strain evidence="2 3">17Sr1-39</strain>
    </source>
</reference>
<evidence type="ECO:0000313" key="3">
    <source>
        <dbReference type="Proteomes" id="UP000305267"/>
    </source>
</evidence>
<dbReference type="EMBL" id="VDDA01000002">
    <property type="protein sequence ID" value="TNC14916.1"/>
    <property type="molecule type" value="Genomic_DNA"/>
</dbReference>
<sequence length="77" mass="8620">MVSGRYYGGGMTQTKYPSDTADRFMVRMPAGLRPWIADEAKRSHRSANAQTVWMLQQMREQIEKKAAPESAGTLAEA</sequence>
<dbReference type="GO" id="GO:0006355">
    <property type="term" value="P:regulation of DNA-templated transcription"/>
    <property type="evidence" value="ECO:0007669"/>
    <property type="project" value="InterPro"/>
</dbReference>
<dbReference type="Pfam" id="PF03869">
    <property type="entry name" value="Arc"/>
    <property type="match status" value="1"/>
</dbReference>
<evidence type="ECO:0000259" key="1">
    <source>
        <dbReference type="Pfam" id="PF03869"/>
    </source>
</evidence>
<dbReference type="InterPro" id="IPR005569">
    <property type="entry name" value="Arc_DNA-bd_dom"/>
</dbReference>
<accession>A0A5C4LKA2</accession>
<proteinExistence type="predicted"/>
<feature type="domain" description="Arc-like DNA binding" evidence="1">
    <location>
        <begin position="19"/>
        <end position="52"/>
    </location>
</feature>
<dbReference type="OrthoDB" id="6890552at2"/>
<dbReference type="Proteomes" id="UP000305267">
    <property type="component" value="Unassembled WGS sequence"/>
</dbReference>
<evidence type="ECO:0000313" key="2">
    <source>
        <dbReference type="EMBL" id="TNC14916.1"/>
    </source>
</evidence>
<dbReference type="GO" id="GO:0003677">
    <property type="term" value="F:DNA binding"/>
    <property type="evidence" value="ECO:0007669"/>
    <property type="project" value="UniProtKB-KW"/>
</dbReference>
<dbReference type="AlphaFoldDB" id="A0A5C4LKA2"/>
<comment type="caution">
    <text evidence="2">The sequence shown here is derived from an EMBL/GenBank/DDBJ whole genome shotgun (WGS) entry which is preliminary data.</text>
</comment>
<organism evidence="2 3">
    <name type="scientific">Methylobacterium terricola</name>
    <dbReference type="NCBI Taxonomy" id="2583531"/>
    <lineage>
        <taxon>Bacteria</taxon>
        <taxon>Pseudomonadati</taxon>
        <taxon>Pseudomonadota</taxon>
        <taxon>Alphaproteobacteria</taxon>
        <taxon>Hyphomicrobiales</taxon>
        <taxon>Methylobacteriaceae</taxon>
        <taxon>Methylobacterium</taxon>
    </lineage>
</organism>
<name>A0A5C4LKA2_9HYPH</name>
<dbReference type="InterPro" id="IPR010985">
    <property type="entry name" value="Ribbon_hlx_hlx"/>
</dbReference>
<keyword evidence="2" id="KW-0238">DNA-binding</keyword>
<dbReference type="Gene3D" id="1.10.1220.10">
    <property type="entry name" value="Met repressor-like"/>
    <property type="match status" value="1"/>
</dbReference>